<evidence type="ECO:0000256" key="5">
    <source>
        <dbReference type="ARBA" id="ARBA00022990"/>
    </source>
</evidence>
<keyword evidence="4" id="KW-0106">Calcium</keyword>
<dbReference type="InterPro" id="IPR050230">
    <property type="entry name" value="CALM/Myosin/TropC-like"/>
</dbReference>
<gene>
    <name evidence="7" type="ORF">IE077_001727</name>
</gene>
<protein>
    <recommendedName>
        <fullName evidence="1">Calmodulin</fullName>
    </recommendedName>
</protein>
<dbReference type="PROSITE" id="PS00018">
    <property type="entry name" value="EF_HAND_1"/>
    <property type="match status" value="1"/>
</dbReference>
<evidence type="ECO:0000313" key="8">
    <source>
        <dbReference type="Proteomes" id="UP000823046"/>
    </source>
</evidence>
<dbReference type="PANTHER" id="PTHR23048:SF0">
    <property type="entry name" value="CALMODULIN LIKE 3"/>
    <property type="match status" value="1"/>
</dbReference>
<keyword evidence="5" id="KW-0007">Acetylation</keyword>
<name>A0ABQ7JCN3_9APIC</name>
<dbReference type="InterPro" id="IPR002048">
    <property type="entry name" value="EF_hand_dom"/>
</dbReference>
<organism evidence="7 8">
    <name type="scientific">Cardiosporidium cionae</name>
    <dbReference type="NCBI Taxonomy" id="476202"/>
    <lineage>
        <taxon>Eukaryota</taxon>
        <taxon>Sar</taxon>
        <taxon>Alveolata</taxon>
        <taxon>Apicomplexa</taxon>
        <taxon>Aconoidasida</taxon>
        <taxon>Nephromycida</taxon>
        <taxon>Cardiosporidium</taxon>
    </lineage>
</organism>
<proteinExistence type="predicted"/>
<evidence type="ECO:0000256" key="1">
    <source>
        <dbReference type="ARBA" id="ARBA00020786"/>
    </source>
</evidence>
<dbReference type="InterPro" id="IPR018247">
    <property type="entry name" value="EF_Hand_1_Ca_BS"/>
</dbReference>
<reference evidence="7 8" key="1">
    <citation type="journal article" date="2020" name="bioRxiv">
        <title>Metabolic contributions of an alphaproteobacterial endosymbiont in the apicomplexan Cardiosporidium cionae.</title>
        <authorList>
            <person name="Hunter E.S."/>
            <person name="Paight C.J."/>
            <person name="Lane C.E."/>
        </authorList>
    </citation>
    <scope>NUCLEOTIDE SEQUENCE [LARGE SCALE GENOMIC DNA]</scope>
    <source>
        <strain evidence="7">ESH_2018</strain>
    </source>
</reference>
<dbReference type="PROSITE" id="PS50222">
    <property type="entry name" value="EF_HAND_2"/>
    <property type="match status" value="1"/>
</dbReference>
<comment type="caution">
    <text evidence="7">The sequence shown here is derived from an EMBL/GenBank/DDBJ whole genome shotgun (WGS) entry which is preliminary data.</text>
</comment>
<evidence type="ECO:0000256" key="2">
    <source>
        <dbReference type="ARBA" id="ARBA00022723"/>
    </source>
</evidence>
<evidence type="ECO:0000256" key="3">
    <source>
        <dbReference type="ARBA" id="ARBA00022737"/>
    </source>
</evidence>
<keyword evidence="2" id="KW-0479">Metal-binding</keyword>
<accession>A0ABQ7JCN3</accession>
<dbReference type="Gene3D" id="1.10.238.10">
    <property type="entry name" value="EF-hand"/>
    <property type="match status" value="1"/>
</dbReference>
<dbReference type="PANTHER" id="PTHR23048">
    <property type="entry name" value="MYOSIN LIGHT CHAIN 1, 3"/>
    <property type="match status" value="1"/>
</dbReference>
<dbReference type="CDD" id="cd00051">
    <property type="entry name" value="EFh"/>
    <property type="match status" value="1"/>
</dbReference>
<dbReference type="InterPro" id="IPR011992">
    <property type="entry name" value="EF-hand-dom_pair"/>
</dbReference>
<evidence type="ECO:0000259" key="6">
    <source>
        <dbReference type="PROSITE" id="PS50222"/>
    </source>
</evidence>
<dbReference type="SUPFAM" id="SSF47473">
    <property type="entry name" value="EF-hand"/>
    <property type="match status" value="1"/>
</dbReference>
<feature type="domain" description="EF-hand" evidence="6">
    <location>
        <begin position="162"/>
        <end position="197"/>
    </location>
</feature>
<dbReference type="Pfam" id="PF13499">
    <property type="entry name" value="EF-hand_7"/>
    <property type="match status" value="1"/>
</dbReference>
<evidence type="ECO:0000256" key="4">
    <source>
        <dbReference type="ARBA" id="ARBA00022837"/>
    </source>
</evidence>
<keyword evidence="3" id="KW-0677">Repeat</keyword>
<sequence length="237" mass="26636">MDLVQYLSPYERTADVNFPKHQGQVSFQTSRSHPGWNQYKVVPPPWKVPSKHVAFAGNAQKKEPSLLLEPPGFVDLSGYQHFKNLLDSFISGMHSCHIFSLFENRNEGFIWKSDLSAYLKELNYSTRSCDSAILFTELNKLESKIKFSEFLSLFSIPVQPFSKIEDAHVAFKLFDVNHTGSVSVNELASINNEINYKASASQLQNMIKSVDSEGDGAITLAYDILGDAIVKPIVEQL</sequence>
<dbReference type="Proteomes" id="UP000823046">
    <property type="component" value="Unassembled WGS sequence"/>
</dbReference>
<evidence type="ECO:0000313" key="7">
    <source>
        <dbReference type="EMBL" id="KAF8821685.1"/>
    </source>
</evidence>
<dbReference type="EMBL" id="JADAQX010000144">
    <property type="protein sequence ID" value="KAF8821685.1"/>
    <property type="molecule type" value="Genomic_DNA"/>
</dbReference>
<keyword evidence="8" id="KW-1185">Reference proteome</keyword>